<dbReference type="AlphaFoldDB" id="A0A8H4KYR5"/>
<feature type="region of interest" description="Disordered" evidence="1">
    <location>
        <begin position="331"/>
        <end position="350"/>
    </location>
</feature>
<dbReference type="EMBL" id="JAADYS010002352">
    <property type="protein sequence ID" value="KAF4458771.1"/>
    <property type="molecule type" value="Genomic_DNA"/>
</dbReference>
<keyword evidence="3" id="KW-1185">Reference proteome</keyword>
<evidence type="ECO:0008006" key="4">
    <source>
        <dbReference type="Google" id="ProtNLM"/>
    </source>
</evidence>
<accession>A0A8H4KYR5</accession>
<comment type="caution">
    <text evidence="2">The sequence shown here is derived from an EMBL/GenBank/DDBJ whole genome shotgun (WGS) entry which is preliminary data.</text>
</comment>
<reference evidence="2 3" key="1">
    <citation type="submission" date="2020-01" db="EMBL/GenBank/DDBJ databases">
        <title>Identification and distribution of gene clusters putatively required for synthesis of sphingolipid metabolism inhibitors in phylogenetically diverse species of the filamentous fungus Fusarium.</title>
        <authorList>
            <person name="Kim H.-S."/>
            <person name="Busman M."/>
            <person name="Brown D.W."/>
            <person name="Divon H."/>
            <person name="Uhlig S."/>
            <person name="Proctor R.H."/>
        </authorList>
    </citation>
    <scope>NUCLEOTIDE SEQUENCE [LARGE SCALE GENOMIC DNA]</scope>
    <source>
        <strain evidence="2 3">NRRL 20459</strain>
    </source>
</reference>
<evidence type="ECO:0000256" key="1">
    <source>
        <dbReference type="SAM" id="MobiDB-lite"/>
    </source>
</evidence>
<feature type="region of interest" description="Disordered" evidence="1">
    <location>
        <begin position="298"/>
        <end position="326"/>
    </location>
</feature>
<sequence>MSTQRIDIDPLGDTLVILQKQDSENDDPSSAQVDDSSDSLASPAELHLLCSKKHLTSASVRAHKMFAGGFRESIPDEMDGLYHWKFEPIFDAKAFEMVMKIIHGKTRDTPRTVNAELLAGIAAVVDDLQCHDTLWFFAKGWLTNLKFDAPVGICKELAQLILISYVFEDPALFQTSTKTAITCSLGSVPTFGLPIPPKILSTPPAAPSLGQVLTRPGHIEAQRQHTLENLMAGLYDLQRKILYNELGCSSGCRAMLLGALIQEMAADSLYPTRPSRPFSSLSVQSTIASLRKYQSRKYYSSQQEGDPEKHSGEWEMEQQYHRRTSNWEGLPKKLSFRRQKNDSDGRTHLI</sequence>
<organism evidence="2 3">
    <name type="scientific">Fusarium albosuccineum</name>
    <dbReference type="NCBI Taxonomy" id="1237068"/>
    <lineage>
        <taxon>Eukaryota</taxon>
        <taxon>Fungi</taxon>
        <taxon>Dikarya</taxon>
        <taxon>Ascomycota</taxon>
        <taxon>Pezizomycotina</taxon>
        <taxon>Sordariomycetes</taxon>
        <taxon>Hypocreomycetidae</taxon>
        <taxon>Hypocreales</taxon>
        <taxon>Nectriaceae</taxon>
        <taxon>Fusarium</taxon>
        <taxon>Fusarium decemcellulare species complex</taxon>
    </lineage>
</organism>
<feature type="compositionally biased region" description="Basic and acidic residues" evidence="1">
    <location>
        <begin position="339"/>
        <end position="350"/>
    </location>
</feature>
<dbReference type="OrthoDB" id="5326346at2759"/>
<dbReference type="Proteomes" id="UP000554235">
    <property type="component" value="Unassembled WGS sequence"/>
</dbReference>
<proteinExistence type="predicted"/>
<evidence type="ECO:0000313" key="3">
    <source>
        <dbReference type="Proteomes" id="UP000554235"/>
    </source>
</evidence>
<protein>
    <recommendedName>
        <fullName evidence="4">BTB domain-containing protein</fullName>
    </recommendedName>
</protein>
<evidence type="ECO:0000313" key="2">
    <source>
        <dbReference type="EMBL" id="KAF4458771.1"/>
    </source>
</evidence>
<gene>
    <name evidence="2" type="ORF">FALBO_14481</name>
</gene>
<name>A0A8H4KYR5_9HYPO</name>